<comment type="similarity">
    <text evidence="4">Belongs to the methyltransferase superfamily. METTL23 family.</text>
</comment>
<feature type="region of interest" description="Disordered" evidence="5">
    <location>
        <begin position="1"/>
        <end position="26"/>
    </location>
</feature>
<dbReference type="GO" id="GO:0032259">
    <property type="term" value="P:methylation"/>
    <property type="evidence" value="ECO:0007669"/>
    <property type="project" value="UniProtKB-KW"/>
</dbReference>
<dbReference type="GO" id="GO:0008168">
    <property type="term" value="F:methyltransferase activity"/>
    <property type="evidence" value="ECO:0007669"/>
    <property type="project" value="UniProtKB-KW"/>
</dbReference>
<keyword evidence="1 6" id="KW-0489">Methyltransferase</keyword>
<evidence type="ECO:0000256" key="3">
    <source>
        <dbReference type="ARBA" id="ARBA00022691"/>
    </source>
</evidence>
<sequence>MRKQGQVDFGATIEDKDSDSNDSESLSHHLFGTDDDSFSITIIENIRKDDQYGMFVWPCSIVLAEYVWQHKSRFFGANVLELGAGTSLPGLVATKLGSNVTLTDDLSRTEVLANMRKVSQLNNLKCKVVGLTWGLWDHPIFNLHPNIILGADVLYDTSAFDDLFATVTFFLQNSPGSVFITTYHNRSGHHLIEFLMEKWRLKCAKLLDGFSFMPSSKTHALSGNIQLAEIILGSNCIK</sequence>
<gene>
    <name evidence="6" type="ORF">POM88_038287</name>
</gene>
<protein>
    <submittedName>
        <fullName evidence="6">Methyltransferase-like protein 23</fullName>
    </submittedName>
</protein>
<evidence type="ECO:0000256" key="2">
    <source>
        <dbReference type="ARBA" id="ARBA00022679"/>
    </source>
</evidence>
<evidence type="ECO:0000313" key="7">
    <source>
        <dbReference type="Proteomes" id="UP001237642"/>
    </source>
</evidence>
<evidence type="ECO:0000256" key="5">
    <source>
        <dbReference type="SAM" id="MobiDB-lite"/>
    </source>
</evidence>
<organism evidence="6 7">
    <name type="scientific">Heracleum sosnowskyi</name>
    <dbReference type="NCBI Taxonomy" id="360622"/>
    <lineage>
        <taxon>Eukaryota</taxon>
        <taxon>Viridiplantae</taxon>
        <taxon>Streptophyta</taxon>
        <taxon>Embryophyta</taxon>
        <taxon>Tracheophyta</taxon>
        <taxon>Spermatophyta</taxon>
        <taxon>Magnoliopsida</taxon>
        <taxon>eudicotyledons</taxon>
        <taxon>Gunneridae</taxon>
        <taxon>Pentapetalae</taxon>
        <taxon>asterids</taxon>
        <taxon>campanulids</taxon>
        <taxon>Apiales</taxon>
        <taxon>Apiaceae</taxon>
        <taxon>Apioideae</taxon>
        <taxon>apioid superclade</taxon>
        <taxon>Tordylieae</taxon>
        <taxon>Tordyliinae</taxon>
        <taxon>Heracleum</taxon>
    </lineage>
</organism>
<dbReference type="PANTHER" id="PTHR14614">
    <property type="entry name" value="HEPATOCELLULAR CARCINOMA-ASSOCIATED ANTIGEN"/>
    <property type="match status" value="1"/>
</dbReference>
<dbReference type="Proteomes" id="UP001237642">
    <property type="component" value="Unassembled WGS sequence"/>
</dbReference>
<dbReference type="EMBL" id="JAUIZM010000008">
    <property type="protein sequence ID" value="KAK1372195.1"/>
    <property type="molecule type" value="Genomic_DNA"/>
</dbReference>
<keyword evidence="7" id="KW-1185">Reference proteome</keyword>
<evidence type="ECO:0000313" key="6">
    <source>
        <dbReference type="EMBL" id="KAK1372195.1"/>
    </source>
</evidence>
<dbReference type="Pfam" id="PF10294">
    <property type="entry name" value="Methyltransf_16"/>
    <property type="match status" value="1"/>
</dbReference>
<keyword evidence="3" id="KW-0949">S-adenosyl-L-methionine</keyword>
<dbReference type="InterPro" id="IPR019410">
    <property type="entry name" value="Methyltransf_16"/>
</dbReference>
<accession>A0AAD8ME10</accession>
<proteinExistence type="inferred from homology"/>
<dbReference type="AlphaFoldDB" id="A0AAD8ME10"/>
<dbReference type="InterPro" id="IPR029063">
    <property type="entry name" value="SAM-dependent_MTases_sf"/>
</dbReference>
<dbReference type="SUPFAM" id="SSF53335">
    <property type="entry name" value="S-adenosyl-L-methionine-dependent methyltransferases"/>
    <property type="match status" value="1"/>
</dbReference>
<dbReference type="GO" id="GO:0005634">
    <property type="term" value="C:nucleus"/>
    <property type="evidence" value="ECO:0007669"/>
    <property type="project" value="TreeGrafter"/>
</dbReference>
<dbReference type="PANTHER" id="PTHR14614:SF164">
    <property type="entry name" value="HISTONE-ARGININE METHYLTRANSFERASE METTL23"/>
    <property type="match status" value="1"/>
</dbReference>
<evidence type="ECO:0000256" key="1">
    <source>
        <dbReference type="ARBA" id="ARBA00022603"/>
    </source>
</evidence>
<name>A0AAD8ME10_9APIA</name>
<comment type="caution">
    <text evidence="6">The sequence shown here is derived from an EMBL/GenBank/DDBJ whole genome shotgun (WGS) entry which is preliminary data.</text>
</comment>
<dbReference type="GO" id="GO:0005737">
    <property type="term" value="C:cytoplasm"/>
    <property type="evidence" value="ECO:0007669"/>
    <property type="project" value="TreeGrafter"/>
</dbReference>
<reference evidence="6" key="2">
    <citation type="submission" date="2023-05" db="EMBL/GenBank/DDBJ databases">
        <authorList>
            <person name="Schelkunov M.I."/>
        </authorList>
    </citation>
    <scope>NUCLEOTIDE SEQUENCE</scope>
    <source>
        <strain evidence="6">Hsosn_3</strain>
        <tissue evidence="6">Leaf</tissue>
    </source>
</reference>
<dbReference type="Gene3D" id="3.40.50.150">
    <property type="entry name" value="Vaccinia Virus protein VP39"/>
    <property type="match status" value="1"/>
</dbReference>
<evidence type="ECO:0000256" key="4">
    <source>
        <dbReference type="ARBA" id="ARBA00043988"/>
    </source>
</evidence>
<reference evidence="6" key="1">
    <citation type="submission" date="2023-02" db="EMBL/GenBank/DDBJ databases">
        <title>Genome of toxic invasive species Heracleum sosnowskyi carries increased number of genes despite the absence of recent whole-genome duplications.</title>
        <authorList>
            <person name="Schelkunov M."/>
            <person name="Shtratnikova V."/>
            <person name="Makarenko M."/>
            <person name="Klepikova A."/>
            <person name="Omelchenko D."/>
            <person name="Novikova G."/>
            <person name="Obukhova E."/>
            <person name="Bogdanov V."/>
            <person name="Penin A."/>
            <person name="Logacheva M."/>
        </authorList>
    </citation>
    <scope>NUCLEOTIDE SEQUENCE</scope>
    <source>
        <strain evidence="6">Hsosn_3</strain>
        <tissue evidence="6">Leaf</tissue>
    </source>
</reference>
<keyword evidence="2" id="KW-0808">Transferase</keyword>